<evidence type="ECO:0000256" key="3">
    <source>
        <dbReference type="ARBA" id="ARBA00007131"/>
    </source>
</evidence>
<evidence type="ECO:0000256" key="5">
    <source>
        <dbReference type="ARBA" id="ARBA00022723"/>
    </source>
</evidence>
<evidence type="ECO:0000256" key="7">
    <source>
        <dbReference type="ARBA" id="ARBA00023052"/>
    </source>
</evidence>
<feature type="region of interest" description="Disordered" evidence="9">
    <location>
        <begin position="1"/>
        <end position="34"/>
    </location>
</feature>
<dbReference type="InterPro" id="IPR055152">
    <property type="entry name" value="Transketolase-like_C_2"/>
</dbReference>
<sequence length="666" mass="70161">MKVGAPLPDTHDSWTVGEQDPSDSPAWQPDDQRAASDLAAALRAAIEADHEERIPAFADDSAPAGPRIDDAPDGGMEVAASVLWSRFLRFDAADPRWPDRDRFVLSSGRFLPLLRALLRLTGHDAVVAGCGHGQHPAIETAVGPPGQGFATAVGMAMAERALAGRFGRTLVDHRTWVLACETDLAAGVSLEAASLAGRMHLDKLVVLFDARPSAAAPGQSGSGTGQEAVTRFAACGWAVRRVESADPAVITAAIAGAMRVRRPTLIACHSGTPLPVSSSPLQPGLADAWNDCGTRGGNTRRVWLRRLARHRLRDEFERVTAGRLPTGWQSAWQQAWLQAVRQGTGARKAGSESTLETGRQGLAMLCGLLPEMVTLHSSAGAGIVDALPDAARATGFAERPARHLACGVQEHGMAALVNGLSLHGGLHPVLGASFVSIDRMRPALRLAALMGKAVIYLLTDDGLALGEDGAAWQPVEQLASLRAMPDVAVFRPADAAEVMACWELALRHGNGPSLIALCPRALPDAQTDHAGSRIGCARGGYVLAASRGPRRATLIATGPEVAVALAAQARLEKLGIPVAVVSLPCWELFSEQAASYRAEILGKAPRIGIEAASGFGWERWLGDDGVFIGMDGFGATASADTLYRHFGITAEAVTARVRRRLGITSH</sequence>
<evidence type="ECO:0000256" key="1">
    <source>
        <dbReference type="ARBA" id="ARBA00001946"/>
    </source>
</evidence>
<evidence type="ECO:0000259" key="10">
    <source>
        <dbReference type="SMART" id="SM00861"/>
    </source>
</evidence>
<dbReference type="CDD" id="cd07033">
    <property type="entry name" value="TPP_PYR_DXS_TK_like"/>
    <property type="match status" value="1"/>
</dbReference>
<dbReference type="RefSeq" id="WP_171833286.1">
    <property type="nucleotide sequence ID" value="NZ_CP053708.1"/>
</dbReference>
<comment type="cofactor">
    <cofactor evidence="1">
        <name>Mg(2+)</name>
        <dbReference type="ChEBI" id="CHEBI:18420"/>
    </cofactor>
</comment>
<dbReference type="SMART" id="SM00861">
    <property type="entry name" value="Transket_pyr"/>
    <property type="match status" value="1"/>
</dbReference>
<dbReference type="Pfam" id="PF00456">
    <property type="entry name" value="Transketolase_N"/>
    <property type="match status" value="1"/>
</dbReference>
<keyword evidence="12" id="KW-1185">Reference proteome</keyword>
<dbReference type="InterPro" id="IPR029061">
    <property type="entry name" value="THDP-binding"/>
</dbReference>
<organism evidence="11 12">
    <name type="scientific">Lichenicola cladoniae</name>
    <dbReference type="NCBI Taxonomy" id="1484109"/>
    <lineage>
        <taxon>Bacteria</taxon>
        <taxon>Pseudomonadati</taxon>
        <taxon>Pseudomonadota</taxon>
        <taxon>Alphaproteobacteria</taxon>
        <taxon>Acetobacterales</taxon>
        <taxon>Acetobacteraceae</taxon>
        <taxon>Lichenicola</taxon>
    </lineage>
</organism>
<comment type="catalytic activity">
    <reaction evidence="8">
        <text>D-sedoheptulose 7-phosphate + D-glyceraldehyde 3-phosphate = aldehydo-D-ribose 5-phosphate + D-xylulose 5-phosphate</text>
        <dbReference type="Rhea" id="RHEA:10508"/>
        <dbReference type="ChEBI" id="CHEBI:57483"/>
        <dbReference type="ChEBI" id="CHEBI:57737"/>
        <dbReference type="ChEBI" id="CHEBI:58273"/>
        <dbReference type="ChEBI" id="CHEBI:59776"/>
        <dbReference type="EC" id="2.2.1.1"/>
    </reaction>
</comment>
<keyword evidence="7" id="KW-0786">Thiamine pyrophosphate</keyword>
<evidence type="ECO:0000256" key="9">
    <source>
        <dbReference type="SAM" id="MobiDB-lite"/>
    </source>
</evidence>
<name>A0A6M8HS87_9PROT</name>
<dbReference type="InterPro" id="IPR009014">
    <property type="entry name" value="Transketo_C/PFOR_II"/>
</dbReference>
<dbReference type="PANTHER" id="PTHR43522:SF2">
    <property type="entry name" value="TRANSKETOLASE 1-RELATED"/>
    <property type="match status" value="1"/>
</dbReference>
<dbReference type="Gene3D" id="3.40.50.970">
    <property type="match status" value="2"/>
</dbReference>
<evidence type="ECO:0000256" key="2">
    <source>
        <dbReference type="ARBA" id="ARBA00001964"/>
    </source>
</evidence>
<keyword evidence="6" id="KW-0460">Magnesium</keyword>
<evidence type="ECO:0000313" key="12">
    <source>
        <dbReference type="Proteomes" id="UP000500767"/>
    </source>
</evidence>
<dbReference type="GO" id="GO:0004802">
    <property type="term" value="F:transketolase activity"/>
    <property type="evidence" value="ECO:0007669"/>
    <property type="project" value="UniProtKB-EC"/>
</dbReference>
<evidence type="ECO:0000256" key="8">
    <source>
        <dbReference type="ARBA" id="ARBA00049473"/>
    </source>
</evidence>
<dbReference type="Proteomes" id="UP000500767">
    <property type="component" value="Chromosome"/>
</dbReference>
<dbReference type="Pfam" id="PF22613">
    <property type="entry name" value="Transketolase_C_1"/>
    <property type="match status" value="1"/>
</dbReference>
<dbReference type="PANTHER" id="PTHR43522">
    <property type="entry name" value="TRANSKETOLASE"/>
    <property type="match status" value="1"/>
</dbReference>
<dbReference type="KEGG" id="lck:HN018_15070"/>
<dbReference type="GO" id="GO:0046872">
    <property type="term" value="F:metal ion binding"/>
    <property type="evidence" value="ECO:0007669"/>
    <property type="project" value="UniProtKB-KW"/>
</dbReference>
<keyword evidence="4" id="KW-0808">Transferase</keyword>
<protein>
    <submittedName>
        <fullName evidence="11">Transketolase</fullName>
    </submittedName>
</protein>
<reference evidence="11 12" key="1">
    <citation type="journal article" date="2014" name="World J. Microbiol. Biotechnol.">
        <title>Biodiversity and physiological characteristics of Antarctic and Arctic lichens-associated bacteria.</title>
        <authorList>
            <person name="Lee Y.M."/>
            <person name="Kim E.H."/>
            <person name="Lee H.K."/>
            <person name="Hong S.G."/>
        </authorList>
    </citation>
    <scope>NUCLEOTIDE SEQUENCE [LARGE SCALE GENOMIC DNA]</scope>
    <source>
        <strain evidence="11 12">PAMC 26569</strain>
    </source>
</reference>
<comment type="cofactor">
    <cofactor evidence="2">
        <name>thiamine diphosphate</name>
        <dbReference type="ChEBI" id="CHEBI:58937"/>
    </cofactor>
</comment>
<dbReference type="Gene3D" id="3.40.50.920">
    <property type="match status" value="1"/>
</dbReference>
<dbReference type="GO" id="GO:0005829">
    <property type="term" value="C:cytosol"/>
    <property type="evidence" value="ECO:0007669"/>
    <property type="project" value="TreeGrafter"/>
</dbReference>
<comment type="similarity">
    <text evidence="3">Belongs to the transketolase family.</text>
</comment>
<evidence type="ECO:0000313" key="11">
    <source>
        <dbReference type="EMBL" id="QKE91190.1"/>
    </source>
</evidence>
<proteinExistence type="inferred from homology"/>
<dbReference type="Pfam" id="PF02779">
    <property type="entry name" value="Transket_pyr"/>
    <property type="match status" value="1"/>
</dbReference>
<accession>A0A6M8HS87</accession>
<dbReference type="InterPro" id="IPR005474">
    <property type="entry name" value="Transketolase_N"/>
</dbReference>
<dbReference type="SUPFAM" id="SSF52922">
    <property type="entry name" value="TK C-terminal domain-like"/>
    <property type="match status" value="1"/>
</dbReference>
<evidence type="ECO:0000256" key="4">
    <source>
        <dbReference type="ARBA" id="ARBA00022679"/>
    </source>
</evidence>
<dbReference type="GO" id="GO:0006098">
    <property type="term" value="P:pentose-phosphate shunt"/>
    <property type="evidence" value="ECO:0007669"/>
    <property type="project" value="TreeGrafter"/>
</dbReference>
<dbReference type="EMBL" id="CP053708">
    <property type="protein sequence ID" value="QKE91190.1"/>
    <property type="molecule type" value="Genomic_DNA"/>
</dbReference>
<evidence type="ECO:0000256" key="6">
    <source>
        <dbReference type="ARBA" id="ARBA00022842"/>
    </source>
</evidence>
<dbReference type="InterPro" id="IPR005475">
    <property type="entry name" value="Transketolase-like_Pyr-bd"/>
</dbReference>
<keyword evidence="5" id="KW-0479">Metal-binding</keyword>
<gene>
    <name evidence="11" type="ORF">HN018_15070</name>
</gene>
<feature type="domain" description="Transketolase-like pyrimidine-binding" evidence="10">
    <location>
        <begin position="352"/>
        <end position="524"/>
    </location>
</feature>
<dbReference type="AlphaFoldDB" id="A0A6M8HS87"/>
<dbReference type="SUPFAM" id="SSF52518">
    <property type="entry name" value="Thiamin diphosphate-binding fold (THDP-binding)"/>
    <property type="match status" value="2"/>
</dbReference>
<dbReference type="InterPro" id="IPR033247">
    <property type="entry name" value="Transketolase_fam"/>
</dbReference>